<feature type="active site" evidence="3">
    <location>
        <position position="258"/>
    </location>
</feature>
<evidence type="ECO:0000313" key="6">
    <source>
        <dbReference type="EMBL" id="KNC79914.1"/>
    </source>
</evidence>
<dbReference type="eggNOG" id="KOG2450">
    <property type="taxonomic scope" value="Eukaryota"/>
</dbReference>
<dbReference type="STRING" id="667725.A0A0L0FTA9"/>
<dbReference type="PROSITE" id="PS00070">
    <property type="entry name" value="ALDEHYDE_DEHYDR_CYS"/>
    <property type="match status" value="1"/>
</dbReference>
<dbReference type="FunFam" id="3.40.309.10:FF:000009">
    <property type="entry name" value="Aldehyde dehydrogenase A"/>
    <property type="match status" value="1"/>
</dbReference>
<reference evidence="6 7" key="1">
    <citation type="submission" date="2011-02" db="EMBL/GenBank/DDBJ databases">
        <title>The Genome Sequence of Sphaeroforma arctica JP610.</title>
        <authorList>
            <consortium name="The Broad Institute Genome Sequencing Platform"/>
            <person name="Russ C."/>
            <person name="Cuomo C."/>
            <person name="Young S.K."/>
            <person name="Zeng Q."/>
            <person name="Gargeya S."/>
            <person name="Alvarado L."/>
            <person name="Berlin A."/>
            <person name="Chapman S.B."/>
            <person name="Chen Z."/>
            <person name="Freedman E."/>
            <person name="Gellesch M."/>
            <person name="Goldberg J."/>
            <person name="Griggs A."/>
            <person name="Gujja S."/>
            <person name="Heilman E."/>
            <person name="Heiman D."/>
            <person name="Howarth C."/>
            <person name="Mehta T."/>
            <person name="Neiman D."/>
            <person name="Pearson M."/>
            <person name="Roberts A."/>
            <person name="Saif S."/>
            <person name="Shea T."/>
            <person name="Shenoy N."/>
            <person name="Sisk P."/>
            <person name="Stolte C."/>
            <person name="Sykes S."/>
            <person name="White J."/>
            <person name="Yandava C."/>
            <person name="Burger G."/>
            <person name="Gray M.W."/>
            <person name="Holland P.W.H."/>
            <person name="King N."/>
            <person name="Lang F.B.F."/>
            <person name="Roger A.J."/>
            <person name="Ruiz-Trillo I."/>
            <person name="Haas B."/>
            <person name="Nusbaum C."/>
            <person name="Birren B."/>
        </authorList>
    </citation>
    <scope>NUCLEOTIDE SEQUENCE [LARGE SCALE GENOMIC DNA]</scope>
    <source>
        <strain evidence="6 7">JP610</strain>
    </source>
</reference>
<dbReference type="InterPro" id="IPR016161">
    <property type="entry name" value="Ald_DH/histidinol_DH"/>
</dbReference>
<evidence type="ECO:0000313" key="7">
    <source>
        <dbReference type="Proteomes" id="UP000054560"/>
    </source>
</evidence>
<evidence type="ECO:0000256" key="3">
    <source>
        <dbReference type="PROSITE-ProRule" id="PRU10007"/>
    </source>
</evidence>
<gene>
    <name evidence="6" type="ORF">SARC_07705</name>
</gene>
<sequence>MPAGVVNSASRFMAHPPLLRLLIGGKLLKGGSTFTVLNPATGKELLQCPSATPEQLNDAIKSASKAFTTFGSKVSIKEREKMLFNAADKIAEHSDELAHWLTLEQGKPLRDARFEVRATVDQMKLKQDTSVIDSKILRDTNKERATLVYKPLGVVGAIAPWNFPLLIAATKVSIAVLTGNTVVFKPSPCTPVTSLMMGSIIHECFPPGVVNVIAGGNDIGERLVAHPDIAKISFTGSVPTGKAIRKACTDHMKRCTLELGGNDPAIVLADADVPRAAKGIFSTAFANTGQVCCAIKRVYVPRALHAEFCESISGFAQAATVGDGQEKATTHGPLQNKMQFNKVTELLQDTIANGATVHCGGLPTDLSGAGGYHFPLTVVSGVDDESRIVSEEQFGPVLPILAYDTEEEAIERANNTRFGLGSSVWGTDLDHCVDVGMQLNSGMMWVNKHLDLPATDPFGGHKESGLGREGGESGLKAYVEEQMVLVRKA</sequence>
<dbReference type="InterPro" id="IPR016163">
    <property type="entry name" value="Ald_DH_C"/>
</dbReference>
<dbReference type="InterPro" id="IPR029510">
    <property type="entry name" value="Ald_DH_CS_GLU"/>
</dbReference>
<dbReference type="CDD" id="cd07106">
    <property type="entry name" value="ALDH_AldA-AAD23400"/>
    <property type="match status" value="1"/>
</dbReference>
<keyword evidence="7" id="KW-1185">Reference proteome</keyword>
<feature type="domain" description="Aldehyde dehydrogenase" evidence="5">
    <location>
        <begin position="32"/>
        <end position="484"/>
    </location>
</feature>
<dbReference type="FunFam" id="3.40.605.10:FF:000007">
    <property type="entry name" value="NAD/NADP-dependent betaine aldehyde dehydrogenase"/>
    <property type="match status" value="1"/>
</dbReference>
<dbReference type="InterPro" id="IPR016162">
    <property type="entry name" value="Ald_DH_N"/>
</dbReference>
<dbReference type="InterPro" id="IPR044086">
    <property type="entry name" value="LUC3-like"/>
</dbReference>
<dbReference type="GeneID" id="25908209"/>
<dbReference type="PANTHER" id="PTHR11699">
    <property type="entry name" value="ALDEHYDE DEHYDROGENASE-RELATED"/>
    <property type="match status" value="1"/>
</dbReference>
<evidence type="ECO:0000256" key="4">
    <source>
        <dbReference type="RuleBase" id="RU003345"/>
    </source>
</evidence>
<dbReference type="OrthoDB" id="310895at2759"/>
<dbReference type="InterPro" id="IPR015590">
    <property type="entry name" value="Aldehyde_DH_dom"/>
</dbReference>
<proteinExistence type="inferred from homology"/>
<dbReference type="Gene3D" id="3.40.605.10">
    <property type="entry name" value="Aldehyde Dehydrogenase, Chain A, domain 1"/>
    <property type="match status" value="1"/>
</dbReference>
<keyword evidence="2 4" id="KW-0560">Oxidoreductase</keyword>
<organism evidence="6 7">
    <name type="scientific">Sphaeroforma arctica JP610</name>
    <dbReference type="NCBI Taxonomy" id="667725"/>
    <lineage>
        <taxon>Eukaryota</taxon>
        <taxon>Ichthyosporea</taxon>
        <taxon>Ichthyophonida</taxon>
        <taxon>Sphaeroforma</taxon>
    </lineage>
</organism>
<dbReference type="RefSeq" id="XP_014153816.1">
    <property type="nucleotide sequence ID" value="XM_014298341.1"/>
</dbReference>
<dbReference type="Proteomes" id="UP000054560">
    <property type="component" value="Unassembled WGS sequence"/>
</dbReference>
<evidence type="ECO:0000256" key="1">
    <source>
        <dbReference type="ARBA" id="ARBA00009986"/>
    </source>
</evidence>
<evidence type="ECO:0000256" key="2">
    <source>
        <dbReference type="ARBA" id="ARBA00023002"/>
    </source>
</evidence>
<protein>
    <recommendedName>
        <fullName evidence="5">Aldehyde dehydrogenase domain-containing protein</fullName>
    </recommendedName>
</protein>
<dbReference type="InterPro" id="IPR016160">
    <property type="entry name" value="Ald_DH_CS_CYS"/>
</dbReference>
<dbReference type="Gene3D" id="3.40.309.10">
    <property type="entry name" value="Aldehyde Dehydrogenase, Chain A, domain 2"/>
    <property type="match status" value="1"/>
</dbReference>
<accession>A0A0L0FTA9</accession>
<dbReference type="SUPFAM" id="SSF53720">
    <property type="entry name" value="ALDH-like"/>
    <property type="match status" value="1"/>
</dbReference>
<comment type="similarity">
    <text evidence="1 4">Belongs to the aldehyde dehydrogenase family.</text>
</comment>
<name>A0A0L0FTA9_9EUKA</name>
<dbReference type="GO" id="GO:0016620">
    <property type="term" value="F:oxidoreductase activity, acting on the aldehyde or oxo group of donors, NAD or NADP as acceptor"/>
    <property type="evidence" value="ECO:0007669"/>
    <property type="project" value="InterPro"/>
</dbReference>
<dbReference type="AlphaFoldDB" id="A0A0L0FTA9"/>
<evidence type="ECO:0000259" key="5">
    <source>
        <dbReference type="Pfam" id="PF00171"/>
    </source>
</evidence>
<dbReference type="EMBL" id="KQ242225">
    <property type="protein sequence ID" value="KNC79914.1"/>
    <property type="molecule type" value="Genomic_DNA"/>
</dbReference>
<dbReference type="PROSITE" id="PS00687">
    <property type="entry name" value="ALDEHYDE_DEHYDR_GLU"/>
    <property type="match status" value="1"/>
</dbReference>
<dbReference type="Pfam" id="PF00171">
    <property type="entry name" value="Aldedh"/>
    <property type="match status" value="1"/>
</dbReference>